<sequence length="177" mass="19825">MPHMYFHIDLGDTLYFKYCTLDNAWQTCVACLVLFVLATLYEGLKSYREYLYKQRKRSPCCQIPVGELEAGVNPASDDQPIVAAVSGNDGGSDSGSELRQQSTIASNRVFYKKLFNKHHLAQSSLHIVQVAVGYILMLGVMTFNIWICLAILAGAGLGYFLFCSRRSTGYDIFEHCN</sequence>
<reference evidence="6" key="2">
    <citation type="submission" date="2018-11" db="EMBL/GenBank/DDBJ databases">
        <title>Trombidioid mite genomics.</title>
        <authorList>
            <person name="Dong X."/>
        </authorList>
    </citation>
    <scope>NUCLEOTIDE SEQUENCE</scope>
    <source>
        <strain evidence="6">UoL-WK</strain>
    </source>
</reference>
<dbReference type="GO" id="GO:0005375">
    <property type="term" value="F:copper ion transmembrane transporter activity"/>
    <property type="evidence" value="ECO:0007669"/>
    <property type="project" value="UniProtKB-UniRule"/>
</dbReference>
<keyword evidence="7" id="KW-1185">Reference proteome</keyword>
<keyword evidence="4" id="KW-0187">Copper transport</keyword>
<name>A0A3S3P2G7_9ACAR</name>
<keyword evidence="4" id="KW-0406">Ion transport</keyword>
<dbReference type="GO" id="GO:0016020">
    <property type="term" value="C:membrane"/>
    <property type="evidence" value="ECO:0007669"/>
    <property type="project" value="UniProtKB-SubCell"/>
</dbReference>
<keyword evidence="2 4" id="KW-1133">Transmembrane helix</keyword>
<dbReference type="Pfam" id="PF04145">
    <property type="entry name" value="Ctr"/>
    <property type="match status" value="1"/>
</dbReference>
<evidence type="ECO:0000256" key="2">
    <source>
        <dbReference type="ARBA" id="ARBA00022989"/>
    </source>
</evidence>
<comment type="similarity">
    <text evidence="4">Belongs to the copper transporter (Ctr) (TC 1.A.56) family. SLC31A subfamily.</text>
</comment>
<accession>A0A3S3P2G7</accession>
<evidence type="ECO:0000313" key="6">
    <source>
        <dbReference type="EMBL" id="RWS10590.1"/>
    </source>
</evidence>
<evidence type="ECO:0000313" key="7">
    <source>
        <dbReference type="Proteomes" id="UP000285301"/>
    </source>
</evidence>
<protein>
    <recommendedName>
        <fullName evidence="4">Copper transport protein</fullName>
    </recommendedName>
</protein>
<reference evidence="6 7" key="1">
    <citation type="journal article" date="2018" name="Gigascience">
        <title>Genomes of trombidid mites reveal novel predicted allergens and laterally-transferred genes associated with secondary metabolism.</title>
        <authorList>
            <person name="Dong X."/>
            <person name="Chaisiri K."/>
            <person name="Xia D."/>
            <person name="Armstrong S.D."/>
            <person name="Fang Y."/>
            <person name="Donnelly M.J."/>
            <person name="Kadowaki T."/>
            <person name="McGarry J.W."/>
            <person name="Darby A.C."/>
            <person name="Makepeace B.L."/>
        </authorList>
    </citation>
    <scope>NUCLEOTIDE SEQUENCE [LARGE SCALE GENOMIC DNA]</scope>
    <source>
        <strain evidence="6">UoL-WK</strain>
    </source>
</reference>
<dbReference type="OrthoDB" id="161814at2759"/>
<dbReference type="Proteomes" id="UP000285301">
    <property type="component" value="Unassembled WGS sequence"/>
</dbReference>
<keyword evidence="3 4" id="KW-0472">Membrane</keyword>
<dbReference type="PANTHER" id="PTHR12483">
    <property type="entry name" value="SOLUTE CARRIER FAMILY 31 COPPER TRANSPORTERS"/>
    <property type="match status" value="1"/>
</dbReference>
<proteinExistence type="inferred from homology"/>
<dbReference type="AlphaFoldDB" id="A0A3S3P2G7"/>
<feature type="transmembrane region" description="Helical" evidence="4">
    <location>
        <begin position="143"/>
        <end position="162"/>
    </location>
</feature>
<evidence type="ECO:0000313" key="5">
    <source>
        <dbReference type="EMBL" id="RWS10316.1"/>
    </source>
</evidence>
<comment type="subcellular location">
    <subcellularLocation>
        <location evidence="4">Membrane</location>
        <topology evidence="4">Multi-pass membrane protein</topology>
    </subcellularLocation>
</comment>
<dbReference type="EMBL" id="NCKU01002045">
    <property type="protein sequence ID" value="RWS10590.1"/>
    <property type="molecule type" value="Genomic_DNA"/>
</dbReference>
<gene>
    <name evidence="5" type="ORF">B4U79_00981</name>
    <name evidence="6" type="ORF">B4U79_11871</name>
</gene>
<dbReference type="STRING" id="1965070.A0A3S3P2G7"/>
<dbReference type="InterPro" id="IPR007274">
    <property type="entry name" value="Cop_transporter"/>
</dbReference>
<keyword evidence="4" id="KW-0186">Copper</keyword>
<keyword evidence="1 4" id="KW-0812">Transmembrane</keyword>
<keyword evidence="4" id="KW-0813">Transport</keyword>
<dbReference type="EMBL" id="NCKU01002138">
    <property type="protein sequence ID" value="RWS10316.1"/>
    <property type="molecule type" value="Genomic_DNA"/>
</dbReference>
<dbReference type="PANTHER" id="PTHR12483:SF115">
    <property type="entry name" value="COPPER TRANSPORT PROTEIN"/>
    <property type="match status" value="1"/>
</dbReference>
<evidence type="ECO:0000256" key="4">
    <source>
        <dbReference type="RuleBase" id="RU367022"/>
    </source>
</evidence>
<comment type="caution">
    <text evidence="6">The sequence shown here is derived from an EMBL/GenBank/DDBJ whole genome shotgun (WGS) entry which is preliminary data.</text>
</comment>
<evidence type="ECO:0000256" key="1">
    <source>
        <dbReference type="ARBA" id="ARBA00022692"/>
    </source>
</evidence>
<organism evidence="6 7">
    <name type="scientific">Dinothrombium tinctorium</name>
    <dbReference type="NCBI Taxonomy" id="1965070"/>
    <lineage>
        <taxon>Eukaryota</taxon>
        <taxon>Metazoa</taxon>
        <taxon>Ecdysozoa</taxon>
        <taxon>Arthropoda</taxon>
        <taxon>Chelicerata</taxon>
        <taxon>Arachnida</taxon>
        <taxon>Acari</taxon>
        <taxon>Acariformes</taxon>
        <taxon>Trombidiformes</taxon>
        <taxon>Prostigmata</taxon>
        <taxon>Anystina</taxon>
        <taxon>Parasitengona</taxon>
        <taxon>Trombidioidea</taxon>
        <taxon>Trombidiidae</taxon>
        <taxon>Dinothrombium</taxon>
    </lineage>
</organism>
<evidence type="ECO:0000256" key="3">
    <source>
        <dbReference type="ARBA" id="ARBA00023136"/>
    </source>
</evidence>